<evidence type="ECO:0000313" key="1">
    <source>
        <dbReference type="EMBL" id="KAG0283533.1"/>
    </source>
</evidence>
<reference evidence="1 2" key="1">
    <citation type="journal article" date="2020" name="Fungal Divers.">
        <title>Resolving the Mortierellaceae phylogeny through synthesis of multi-gene phylogenetics and phylogenomics.</title>
        <authorList>
            <person name="Vandepol N."/>
            <person name="Liber J."/>
            <person name="Desiro A."/>
            <person name="Na H."/>
            <person name="Kennedy M."/>
            <person name="Barry K."/>
            <person name="Grigoriev I.V."/>
            <person name="Miller A.N."/>
            <person name="O'Donnell K."/>
            <person name="Stajich J.E."/>
            <person name="Bonito G."/>
        </authorList>
    </citation>
    <scope>NUCLEOTIDE SEQUENCE [LARGE SCALE GENOMIC DNA]</scope>
    <source>
        <strain evidence="1 2">AD045</strain>
    </source>
</reference>
<protein>
    <submittedName>
        <fullName evidence="1">Uncharacterized protein</fullName>
    </submittedName>
</protein>
<organism evidence="1 2">
    <name type="scientific">Linnemannia gamsii</name>
    <dbReference type="NCBI Taxonomy" id="64522"/>
    <lineage>
        <taxon>Eukaryota</taxon>
        <taxon>Fungi</taxon>
        <taxon>Fungi incertae sedis</taxon>
        <taxon>Mucoromycota</taxon>
        <taxon>Mortierellomycotina</taxon>
        <taxon>Mortierellomycetes</taxon>
        <taxon>Mortierellales</taxon>
        <taxon>Mortierellaceae</taxon>
        <taxon>Linnemannia</taxon>
    </lineage>
</organism>
<proteinExistence type="predicted"/>
<sequence>MTLTVEQQYLLGSEIFRIPAHTDEHGNHYNLISDIVAVVGVGPYLFKVGPVIVSILKDNQGGWLVRPGGPIFQELGLPPVGFPIPLKRRVHLHYHKGYKLTRSKELFEKYVRYLLRMLRVLRHCLLLSVDVEPTLVAPEPNWQVPQAGIEFMSNNAMAAVDLMIAFLAADFGLPVQTFKFFTPLDNSEIRRLDTYIKIKSTLADLHKIVTKPGFFARYANYTPTIGELDVKLHGKTKSEDFAGIVQEIAQTDIRVLRLEMNDIWTVVSLTGFSFGKGRYHPLRALFSNPKLKAIRLLNLCKFGLRTSKPPSNQKPYAHLQSFHFLSLITFPDGNRLSEILKLRPNLVDLRLGTRIKFRSEQCPKLDAAVRNLKNLECLHLYMYKSAPEEEFRGRVKSDRYTGKSLKELVFITNLSGLYALQDYIRRSATTLEALIFENYHRKDFVLDLTPMTLDHHTSLLFSKLSHLDLQIPISSESMQLLSILLPSMRLFHLGLGPHVKTFLIFVNFESIKSLFLVQMTEFDLKPFFIAAMSKTNPPTTFQLQSLRVDRITQTQHFPDLLKAIPLSRLYLEGLGARALSLVLASVNLTKFKDITIDDKEYDWPVEAALAKRYKEFDEDLNIHLTTVDRRPIHLMSDEGGRRTKSGSESMLGDKGLNIVPNMILHQFYLSSLLMNNF</sequence>
<comment type="caution">
    <text evidence="1">The sequence shown here is derived from an EMBL/GenBank/DDBJ whole genome shotgun (WGS) entry which is preliminary data.</text>
</comment>
<name>A0ABQ7JRC1_9FUNG</name>
<gene>
    <name evidence="1" type="ORF">BGZ96_012079</name>
</gene>
<dbReference type="Proteomes" id="UP001194696">
    <property type="component" value="Unassembled WGS sequence"/>
</dbReference>
<keyword evidence="2" id="KW-1185">Reference proteome</keyword>
<accession>A0ABQ7JRC1</accession>
<evidence type="ECO:0000313" key="2">
    <source>
        <dbReference type="Proteomes" id="UP001194696"/>
    </source>
</evidence>
<dbReference type="EMBL" id="JAAAIM010000890">
    <property type="protein sequence ID" value="KAG0283533.1"/>
    <property type="molecule type" value="Genomic_DNA"/>
</dbReference>